<dbReference type="EMBL" id="RRYP01029745">
    <property type="protein sequence ID" value="TNV71584.1"/>
    <property type="molecule type" value="Genomic_DNA"/>
</dbReference>
<evidence type="ECO:0000313" key="2">
    <source>
        <dbReference type="EMBL" id="TNV71584.1"/>
    </source>
</evidence>
<protein>
    <submittedName>
        <fullName evidence="2">Uncharacterized protein</fullName>
    </submittedName>
</protein>
<dbReference type="Proteomes" id="UP000785679">
    <property type="component" value="Unassembled WGS sequence"/>
</dbReference>
<gene>
    <name evidence="2" type="ORF">FGO68_gene15028</name>
</gene>
<comment type="caution">
    <text evidence="2">The sequence shown here is derived from an EMBL/GenBank/DDBJ whole genome shotgun (WGS) entry which is preliminary data.</text>
</comment>
<organism evidence="2 3">
    <name type="scientific">Halteria grandinella</name>
    <dbReference type="NCBI Taxonomy" id="5974"/>
    <lineage>
        <taxon>Eukaryota</taxon>
        <taxon>Sar</taxon>
        <taxon>Alveolata</taxon>
        <taxon>Ciliophora</taxon>
        <taxon>Intramacronucleata</taxon>
        <taxon>Spirotrichea</taxon>
        <taxon>Stichotrichia</taxon>
        <taxon>Sporadotrichida</taxon>
        <taxon>Halteriidae</taxon>
        <taxon>Halteria</taxon>
    </lineage>
</organism>
<keyword evidence="3" id="KW-1185">Reference proteome</keyword>
<evidence type="ECO:0000256" key="1">
    <source>
        <dbReference type="SAM" id="MobiDB-lite"/>
    </source>
</evidence>
<reference evidence="2" key="1">
    <citation type="submission" date="2019-06" db="EMBL/GenBank/DDBJ databases">
        <authorList>
            <person name="Zheng W."/>
        </authorList>
    </citation>
    <scope>NUCLEOTIDE SEQUENCE</scope>
    <source>
        <strain evidence="2">QDHG01</strain>
    </source>
</reference>
<feature type="region of interest" description="Disordered" evidence="1">
    <location>
        <begin position="19"/>
        <end position="38"/>
    </location>
</feature>
<evidence type="ECO:0000313" key="3">
    <source>
        <dbReference type="Proteomes" id="UP000785679"/>
    </source>
</evidence>
<accession>A0A8J8SUX8</accession>
<sequence>MTLHILEPSRRIEHIPCWSSLGTSPRDRNPQNAGDKFRPWLHLPMLRAGNSRFDHSLRAPTTHRRPRGRSRSFR</sequence>
<name>A0A8J8SUX8_HALGN</name>
<dbReference type="AlphaFoldDB" id="A0A8J8SUX8"/>
<feature type="compositionally biased region" description="Basic residues" evidence="1">
    <location>
        <begin position="61"/>
        <end position="74"/>
    </location>
</feature>
<proteinExistence type="predicted"/>
<feature type="region of interest" description="Disordered" evidence="1">
    <location>
        <begin position="51"/>
        <end position="74"/>
    </location>
</feature>